<dbReference type="Proteomes" id="UP000257109">
    <property type="component" value="Unassembled WGS sequence"/>
</dbReference>
<name>A0A371GKK4_MUCPR</name>
<comment type="caution">
    <text evidence="1">The sequence shown here is derived from an EMBL/GenBank/DDBJ whole genome shotgun (WGS) entry which is preliminary data.</text>
</comment>
<proteinExistence type="predicted"/>
<dbReference type="AlphaFoldDB" id="A0A371GKK4"/>
<dbReference type="GO" id="GO:0003676">
    <property type="term" value="F:nucleic acid binding"/>
    <property type="evidence" value="ECO:0007669"/>
    <property type="project" value="InterPro"/>
</dbReference>
<protein>
    <recommendedName>
        <fullName evidence="3">CCHC-type domain-containing protein</fullName>
    </recommendedName>
</protein>
<keyword evidence="2" id="KW-1185">Reference proteome</keyword>
<evidence type="ECO:0000313" key="1">
    <source>
        <dbReference type="EMBL" id="RDX91060.1"/>
    </source>
</evidence>
<dbReference type="EMBL" id="QJKJ01005210">
    <property type="protein sequence ID" value="RDX91060.1"/>
    <property type="molecule type" value="Genomic_DNA"/>
</dbReference>
<dbReference type="SUPFAM" id="SSF57756">
    <property type="entry name" value="Retrovirus zinc finger-like domains"/>
    <property type="match status" value="1"/>
</dbReference>
<evidence type="ECO:0008006" key="3">
    <source>
        <dbReference type="Google" id="ProtNLM"/>
    </source>
</evidence>
<evidence type="ECO:0000313" key="2">
    <source>
        <dbReference type="Proteomes" id="UP000257109"/>
    </source>
</evidence>
<accession>A0A371GKK4</accession>
<dbReference type="GO" id="GO:0008270">
    <property type="term" value="F:zinc ion binding"/>
    <property type="evidence" value="ECO:0007669"/>
    <property type="project" value="InterPro"/>
</dbReference>
<reference evidence="1" key="1">
    <citation type="submission" date="2018-05" db="EMBL/GenBank/DDBJ databases">
        <title>Draft genome of Mucuna pruriens seed.</title>
        <authorList>
            <person name="Nnadi N.E."/>
            <person name="Vos R."/>
            <person name="Hasami M.H."/>
            <person name="Devisetty U.K."/>
            <person name="Aguiy J.C."/>
        </authorList>
    </citation>
    <scope>NUCLEOTIDE SEQUENCE [LARGE SCALE GENOMIC DNA]</scope>
    <source>
        <strain evidence="1">JCA_2017</strain>
    </source>
</reference>
<gene>
    <name evidence="1" type="ORF">CR513_27017</name>
</gene>
<dbReference type="InterPro" id="IPR036875">
    <property type="entry name" value="Znf_CCHC_sf"/>
</dbReference>
<feature type="non-terminal residue" evidence="1">
    <location>
        <position position="1"/>
    </location>
</feature>
<sequence length="123" mass="14498">MLGRFQEIINILRKGNSIAFKVQKASNRSSFKAFKANESCEEASEEEGSDKDELSFILRKIDSIWKNKGGSRWKSNFRKYTKKVKDKSLVVCYECKKSRHFKFKCPSLEKEKEKDKKKPFFNK</sequence>
<organism evidence="1 2">
    <name type="scientific">Mucuna pruriens</name>
    <name type="common">Velvet bean</name>
    <name type="synonym">Dolichos pruriens</name>
    <dbReference type="NCBI Taxonomy" id="157652"/>
    <lineage>
        <taxon>Eukaryota</taxon>
        <taxon>Viridiplantae</taxon>
        <taxon>Streptophyta</taxon>
        <taxon>Embryophyta</taxon>
        <taxon>Tracheophyta</taxon>
        <taxon>Spermatophyta</taxon>
        <taxon>Magnoliopsida</taxon>
        <taxon>eudicotyledons</taxon>
        <taxon>Gunneridae</taxon>
        <taxon>Pentapetalae</taxon>
        <taxon>rosids</taxon>
        <taxon>fabids</taxon>
        <taxon>Fabales</taxon>
        <taxon>Fabaceae</taxon>
        <taxon>Papilionoideae</taxon>
        <taxon>50 kb inversion clade</taxon>
        <taxon>NPAAA clade</taxon>
        <taxon>indigoferoid/millettioid clade</taxon>
        <taxon>Phaseoleae</taxon>
        <taxon>Mucuna</taxon>
    </lineage>
</organism>